<reference evidence="2 3" key="1">
    <citation type="journal article" date="2018" name="G3 (Bethesda)">
        <title>Phylogenetic and Phylogenomic Definition of Rhizopus Species.</title>
        <authorList>
            <person name="Gryganskyi A.P."/>
            <person name="Golan J."/>
            <person name="Dolatabadi S."/>
            <person name="Mondo S."/>
            <person name="Robb S."/>
            <person name="Idnurm A."/>
            <person name="Muszewska A."/>
            <person name="Steczkiewicz K."/>
            <person name="Masonjones S."/>
            <person name="Liao H.L."/>
            <person name="Gajdeczka M.T."/>
            <person name="Anike F."/>
            <person name="Vuek A."/>
            <person name="Anishchenko I.M."/>
            <person name="Voigt K."/>
            <person name="de Hoog G.S."/>
            <person name="Smith M.E."/>
            <person name="Heitman J."/>
            <person name="Vilgalys R."/>
            <person name="Stajich J.E."/>
        </authorList>
    </citation>
    <scope>NUCLEOTIDE SEQUENCE [LARGE SCALE GENOMIC DNA]</scope>
    <source>
        <strain evidence="2 3">LSU 92-RS-03</strain>
    </source>
</reference>
<dbReference type="Proteomes" id="UP000253551">
    <property type="component" value="Unassembled WGS sequence"/>
</dbReference>
<evidence type="ECO:0000313" key="3">
    <source>
        <dbReference type="Proteomes" id="UP000253551"/>
    </source>
</evidence>
<gene>
    <name evidence="2" type="ORF">CU098_008861</name>
</gene>
<keyword evidence="3" id="KW-1185">Reference proteome</keyword>
<keyword evidence="1" id="KW-0472">Membrane</keyword>
<feature type="transmembrane region" description="Helical" evidence="1">
    <location>
        <begin position="129"/>
        <end position="148"/>
    </location>
</feature>
<evidence type="ECO:0000313" key="2">
    <source>
        <dbReference type="EMBL" id="RCI00690.1"/>
    </source>
</evidence>
<dbReference type="AlphaFoldDB" id="A0A367KEZ4"/>
<dbReference type="OrthoDB" id="2432613at2759"/>
<comment type="caution">
    <text evidence="2">The sequence shown here is derived from an EMBL/GenBank/DDBJ whole genome shotgun (WGS) entry which is preliminary data.</text>
</comment>
<evidence type="ECO:0000256" key="1">
    <source>
        <dbReference type="SAM" id="Phobius"/>
    </source>
</evidence>
<accession>A0A367KEZ4</accession>
<proteinExistence type="predicted"/>
<name>A0A367KEZ4_RHIST</name>
<dbReference type="STRING" id="4846.A0A367KEZ4"/>
<keyword evidence="1" id="KW-0812">Transmembrane</keyword>
<sequence>MTGDNHNQKFLKNVAANLDATSNVSSLHWVAPQVEPNAAIYFFMFTNEKGEHAWTTRFGITGLDGKLSPPQHDTQPDGKKIPWGVGKLLKSGNSTSHTTSAVYSMTPAQSSVAAENAALIIAVSSANKIYSGLFMLMACVIFSIVLFTH</sequence>
<keyword evidence="1" id="KW-1133">Transmembrane helix</keyword>
<organism evidence="2 3">
    <name type="scientific">Rhizopus stolonifer</name>
    <name type="common">Rhizopus nigricans</name>
    <dbReference type="NCBI Taxonomy" id="4846"/>
    <lineage>
        <taxon>Eukaryota</taxon>
        <taxon>Fungi</taxon>
        <taxon>Fungi incertae sedis</taxon>
        <taxon>Mucoromycota</taxon>
        <taxon>Mucoromycotina</taxon>
        <taxon>Mucoromycetes</taxon>
        <taxon>Mucorales</taxon>
        <taxon>Mucorineae</taxon>
        <taxon>Rhizopodaceae</taxon>
        <taxon>Rhizopus</taxon>
    </lineage>
</organism>
<dbReference type="EMBL" id="PJQM01001813">
    <property type="protein sequence ID" value="RCI00690.1"/>
    <property type="molecule type" value="Genomic_DNA"/>
</dbReference>
<protein>
    <submittedName>
        <fullName evidence="2">Uncharacterized protein</fullName>
    </submittedName>
</protein>